<accession>L9JJB1</accession>
<feature type="region of interest" description="Disordered" evidence="1">
    <location>
        <begin position="1"/>
        <end position="52"/>
    </location>
</feature>
<gene>
    <name evidence="2" type="ORF">TREES_T100009338</name>
</gene>
<evidence type="ECO:0000313" key="2">
    <source>
        <dbReference type="EMBL" id="ELW50565.1"/>
    </source>
</evidence>
<dbReference type="InParanoid" id="L9JJB1"/>
<evidence type="ECO:0000256" key="1">
    <source>
        <dbReference type="SAM" id="MobiDB-lite"/>
    </source>
</evidence>
<dbReference type="AlphaFoldDB" id="L9JJB1"/>
<reference evidence="3" key="1">
    <citation type="submission" date="2012-07" db="EMBL/GenBank/DDBJ databases">
        <title>Genome of the Chinese tree shrew, a rising model animal genetically related to primates.</title>
        <authorList>
            <person name="Zhang G."/>
            <person name="Fan Y."/>
            <person name="Yao Y."/>
            <person name="Huang Z."/>
        </authorList>
    </citation>
    <scope>NUCLEOTIDE SEQUENCE [LARGE SCALE GENOMIC DNA]</scope>
</reference>
<name>L9JJB1_TUPCH</name>
<dbReference type="Proteomes" id="UP000011518">
    <property type="component" value="Unassembled WGS sequence"/>
</dbReference>
<dbReference type="EMBL" id="KB320979">
    <property type="protein sequence ID" value="ELW50565.1"/>
    <property type="molecule type" value="Genomic_DNA"/>
</dbReference>
<protein>
    <submittedName>
        <fullName evidence="2">Uncharacterized protein</fullName>
    </submittedName>
</protein>
<organism evidence="2 3">
    <name type="scientific">Tupaia chinensis</name>
    <name type="common">Chinese tree shrew</name>
    <name type="synonym">Tupaia belangeri chinensis</name>
    <dbReference type="NCBI Taxonomy" id="246437"/>
    <lineage>
        <taxon>Eukaryota</taxon>
        <taxon>Metazoa</taxon>
        <taxon>Chordata</taxon>
        <taxon>Craniata</taxon>
        <taxon>Vertebrata</taxon>
        <taxon>Euteleostomi</taxon>
        <taxon>Mammalia</taxon>
        <taxon>Eutheria</taxon>
        <taxon>Euarchontoglires</taxon>
        <taxon>Scandentia</taxon>
        <taxon>Tupaiidae</taxon>
        <taxon>Tupaia</taxon>
    </lineage>
</organism>
<reference evidence="3" key="2">
    <citation type="journal article" date="2013" name="Nat. Commun.">
        <title>Genome of the Chinese tree shrew.</title>
        <authorList>
            <person name="Fan Y."/>
            <person name="Huang Z.Y."/>
            <person name="Cao C.C."/>
            <person name="Chen C.S."/>
            <person name="Chen Y.X."/>
            <person name="Fan D.D."/>
            <person name="He J."/>
            <person name="Hou H.L."/>
            <person name="Hu L."/>
            <person name="Hu X.T."/>
            <person name="Jiang X.T."/>
            <person name="Lai R."/>
            <person name="Lang Y.S."/>
            <person name="Liang B."/>
            <person name="Liao S.G."/>
            <person name="Mu D."/>
            <person name="Ma Y.Y."/>
            <person name="Niu Y.Y."/>
            <person name="Sun X.Q."/>
            <person name="Xia J.Q."/>
            <person name="Xiao J."/>
            <person name="Xiong Z.Q."/>
            <person name="Xu L."/>
            <person name="Yang L."/>
            <person name="Zhang Y."/>
            <person name="Zhao W."/>
            <person name="Zhao X.D."/>
            <person name="Zheng Y.T."/>
            <person name="Zhou J.M."/>
            <person name="Zhu Y.B."/>
            <person name="Zhang G.J."/>
            <person name="Wang J."/>
            <person name="Yao Y.G."/>
        </authorList>
    </citation>
    <scope>NUCLEOTIDE SEQUENCE [LARGE SCALE GENOMIC DNA]</scope>
</reference>
<sequence>MSMEAGLPCTPATSAFSAADTKPHTTQQGREQQLGGPISGVPASADKKGTRDGDIVTLRVNDIRKLQTWCEGDDKDNNFSCMERRRCCVWKPHAVTASFGSACYEKSVTAILID</sequence>
<evidence type="ECO:0000313" key="3">
    <source>
        <dbReference type="Proteomes" id="UP000011518"/>
    </source>
</evidence>
<keyword evidence="3" id="KW-1185">Reference proteome</keyword>
<proteinExistence type="predicted"/>